<dbReference type="RefSeq" id="WP_103983909.1">
    <property type="nucleotide sequence ID" value="NZ_FNVS01000015.1"/>
</dbReference>
<dbReference type="PANTHER" id="PTHR43072">
    <property type="entry name" value="N-ACETYLTRANSFERASE"/>
    <property type="match status" value="1"/>
</dbReference>
<accession>A0A8G2BXU7</accession>
<dbReference type="Proteomes" id="UP000236725">
    <property type="component" value="Unassembled WGS sequence"/>
</dbReference>
<dbReference type="PROSITE" id="PS51186">
    <property type="entry name" value="GNAT"/>
    <property type="match status" value="1"/>
</dbReference>
<sequence length="163" mass="18885">MIRKACAIDAQQISRIYNYYILNTAITFETEPVDVAEMEKRIEGIVTKGYPYFVYEADGKVVGYCYLNQWKARKAYSKSAELSVYIDKDYRRQGIGKALLRHVLDNVDPDEIHTVMACITLPNESSVKIHEAFGFRKVSHYKEVGFKFGQWQDVGDWQLIFHA</sequence>
<name>A0A8G2BXU7_9BACT</name>
<dbReference type="Pfam" id="PF13420">
    <property type="entry name" value="Acetyltransf_4"/>
    <property type="match status" value="1"/>
</dbReference>
<keyword evidence="1 4" id="KW-0808">Transferase</keyword>
<feature type="domain" description="N-acetyltransferase" evidence="3">
    <location>
        <begin position="1"/>
        <end position="153"/>
    </location>
</feature>
<evidence type="ECO:0000256" key="2">
    <source>
        <dbReference type="ARBA" id="ARBA00023315"/>
    </source>
</evidence>
<dbReference type="PANTHER" id="PTHR43072:SF23">
    <property type="entry name" value="UPF0039 PROTEIN C11D3.02C"/>
    <property type="match status" value="1"/>
</dbReference>
<dbReference type="SUPFAM" id="SSF55729">
    <property type="entry name" value="Acyl-CoA N-acyltransferases (Nat)"/>
    <property type="match status" value="1"/>
</dbReference>
<dbReference type="InterPro" id="IPR000182">
    <property type="entry name" value="GNAT_dom"/>
</dbReference>
<proteinExistence type="predicted"/>
<dbReference type="CDD" id="cd04301">
    <property type="entry name" value="NAT_SF"/>
    <property type="match status" value="1"/>
</dbReference>
<protein>
    <submittedName>
        <fullName evidence="4">Phosphinothricin acetyltransferase</fullName>
    </submittedName>
</protein>
<reference evidence="4 5" key="1">
    <citation type="submission" date="2016-10" db="EMBL/GenBank/DDBJ databases">
        <authorList>
            <person name="Varghese N."/>
            <person name="Submissions S."/>
        </authorList>
    </citation>
    <scope>NUCLEOTIDE SEQUENCE [LARGE SCALE GENOMIC DNA]</scope>
    <source>
        <strain evidence="4 5">DSM 29073</strain>
    </source>
</reference>
<keyword evidence="5" id="KW-1185">Reference proteome</keyword>
<evidence type="ECO:0000259" key="3">
    <source>
        <dbReference type="PROSITE" id="PS51186"/>
    </source>
</evidence>
<gene>
    <name evidence="4" type="ORF">SAMN05444001_1152</name>
</gene>
<evidence type="ECO:0000313" key="4">
    <source>
        <dbReference type="EMBL" id="SEG10373.1"/>
    </source>
</evidence>
<comment type="caution">
    <text evidence="4">The sequence shown here is derived from an EMBL/GenBank/DDBJ whole genome shotgun (WGS) entry which is preliminary data.</text>
</comment>
<evidence type="ECO:0000313" key="5">
    <source>
        <dbReference type="Proteomes" id="UP000236725"/>
    </source>
</evidence>
<dbReference type="GO" id="GO:0016747">
    <property type="term" value="F:acyltransferase activity, transferring groups other than amino-acyl groups"/>
    <property type="evidence" value="ECO:0007669"/>
    <property type="project" value="InterPro"/>
</dbReference>
<dbReference type="InterPro" id="IPR016181">
    <property type="entry name" value="Acyl_CoA_acyltransferase"/>
</dbReference>
<dbReference type="EMBL" id="FNVS01000015">
    <property type="protein sequence ID" value="SEG10373.1"/>
    <property type="molecule type" value="Genomic_DNA"/>
</dbReference>
<dbReference type="Gene3D" id="3.40.630.30">
    <property type="match status" value="1"/>
</dbReference>
<organism evidence="4 5">
    <name type="scientific">Parabacteroides chinchillae</name>
    <dbReference type="NCBI Taxonomy" id="871327"/>
    <lineage>
        <taxon>Bacteria</taxon>
        <taxon>Pseudomonadati</taxon>
        <taxon>Bacteroidota</taxon>
        <taxon>Bacteroidia</taxon>
        <taxon>Bacteroidales</taxon>
        <taxon>Tannerellaceae</taxon>
        <taxon>Parabacteroides</taxon>
    </lineage>
</organism>
<keyword evidence="2" id="KW-0012">Acyltransferase</keyword>
<dbReference type="AlphaFoldDB" id="A0A8G2BXU7"/>
<evidence type="ECO:0000256" key="1">
    <source>
        <dbReference type="ARBA" id="ARBA00022679"/>
    </source>
</evidence>